<accession>A0A2M4C987</accession>
<name>A0A2M4C987_9DIPT</name>
<feature type="signal peptide" evidence="1">
    <location>
        <begin position="1"/>
        <end position="25"/>
    </location>
</feature>
<dbReference type="EMBL" id="GGFJ01012761">
    <property type="protein sequence ID" value="MBW61902.1"/>
    <property type="molecule type" value="Transcribed_RNA"/>
</dbReference>
<feature type="chain" id="PRO_5014954184" evidence="1">
    <location>
        <begin position="26"/>
        <end position="95"/>
    </location>
</feature>
<evidence type="ECO:0000313" key="2">
    <source>
        <dbReference type="EMBL" id="MBW61902.1"/>
    </source>
</evidence>
<evidence type="ECO:0000256" key="1">
    <source>
        <dbReference type="SAM" id="SignalP"/>
    </source>
</evidence>
<protein>
    <submittedName>
        <fullName evidence="2">Putative secreted protein</fullName>
    </submittedName>
</protein>
<reference evidence="2" key="1">
    <citation type="submission" date="2018-01" db="EMBL/GenBank/DDBJ databases">
        <title>An insight into the sialome of Amazonian anophelines.</title>
        <authorList>
            <person name="Ribeiro J.M."/>
            <person name="Scarpassa V."/>
            <person name="Calvo E."/>
        </authorList>
    </citation>
    <scope>NUCLEOTIDE SEQUENCE</scope>
    <source>
        <tissue evidence="2">Salivary glands</tissue>
    </source>
</reference>
<organism evidence="2">
    <name type="scientific">Anopheles marajoara</name>
    <dbReference type="NCBI Taxonomy" id="58244"/>
    <lineage>
        <taxon>Eukaryota</taxon>
        <taxon>Metazoa</taxon>
        <taxon>Ecdysozoa</taxon>
        <taxon>Arthropoda</taxon>
        <taxon>Hexapoda</taxon>
        <taxon>Insecta</taxon>
        <taxon>Pterygota</taxon>
        <taxon>Neoptera</taxon>
        <taxon>Endopterygota</taxon>
        <taxon>Diptera</taxon>
        <taxon>Nematocera</taxon>
        <taxon>Culicoidea</taxon>
        <taxon>Culicidae</taxon>
        <taxon>Anophelinae</taxon>
        <taxon>Anopheles</taxon>
    </lineage>
</organism>
<sequence length="95" mass="10549">MARQTPFSRLFLPPILFTCLQHTHTHCIAICIHISTFHSAINGGREVRLSGSCGVAFVCCCPFTLTLHTHTCPFDVRPLVAFKPNEFLPVILAVK</sequence>
<dbReference type="AlphaFoldDB" id="A0A2M4C987"/>
<proteinExistence type="predicted"/>
<keyword evidence="1" id="KW-0732">Signal</keyword>